<sequence length="687" mass="79583">MEYKVKPKEYAWLEGSYVGGKLVLLDGEDKEELKDLVEMASNWLGQWFEEVCPWSPDKIANERFLWVRCQGALLNVWGPNFFATMGSSWGKLICLDDSTSRRMMFDIASIRFMEEEFTNNFFSLKQDFLPAFQSKEYESWLTDSTKEDHEIKDTNIRKQAKGRIVDEEEEEDDVASCRRESNEHRERAEKAAQKSGNEDLGVSTDEDEEKQLGLVGYIDRKQVEKENKKDGYSDGERVGCGWISREMREFDCFIKEAGSVDLPLIEERWQRPKLDGITFQQIDMANNEFLTASFSEEEIKNDVWDCESSKSTGPDGFNFKFVKSMWEDIKAEIVGFVKEFHEHEKLVKGSNTSFIVLIPKRGLYKGVTVGNEVVTVTHLQFVHDTIFFGEATEDNIGVIKSIMRTFELVSGLKINLAKSQLMSIGVEDDWGSKMAYRLWCKEGELPFKYLGIPIGEKHKRLVVWQPLLDSVKKKLTSGKGRYLSLRGRITLINSVLSSLPMFVMYVFLIPKGTLISIDKMCICFLWGGEEEGKKINWVKWEKVCKNKEYGGLGVRDLRKFNLALMGKWWGPLATCEEGLWKKVIVAKYGEGGRHWTDWVRNEVGASSIWWKDIQGKEKDCIQMGNMYNGTWKWNLTWRRNLFKREEEAVMELSRMIEEVKVTPGYPDKWEWTHSKDSHYSTPTAYSL</sequence>
<dbReference type="PANTHER" id="PTHR33116">
    <property type="entry name" value="REVERSE TRANSCRIPTASE ZINC-BINDING DOMAIN-CONTAINING PROTEIN-RELATED-RELATED"/>
    <property type="match status" value="1"/>
</dbReference>
<dbReference type="PANTHER" id="PTHR33116:SF78">
    <property type="entry name" value="OS12G0587133 PROTEIN"/>
    <property type="match status" value="1"/>
</dbReference>
<comment type="caution">
    <text evidence="2">The sequence shown here is derived from an EMBL/GenBank/DDBJ whole genome shotgun (WGS) entry which is preliminary data.</text>
</comment>
<accession>A0AAV5KJF3</accession>
<name>A0AAV5KJF3_9ROSI</name>
<dbReference type="AlphaFoldDB" id="A0AAV5KJF3"/>
<proteinExistence type="predicted"/>
<evidence type="ECO:0008006" key="4">
    <source>
        <dbReference type="Google" id="ProtNLM"/>
    </source>
</evidence>
<organism evidence="2 3">
    <name type="scientific">Rubroshorea leprosula</name>
    <dbReference type="NCBI Taxonomy" id="152421"/>
    <lineage>
        <taxon>Eukaryota</taxon>
        <taxon>Viridiplantae</taxon>
        <taxon>Streptophyta</taxon>
        <taxon>Embryophyta</taxon>
        <taxon>Tracheophyta</taxon>
        <taxon>Spermatophyta</taxon>
        <taxon>Magnoliopsida</taxon>
        <taxon>eudicotyledons</taxon>
        <taxon>Gunneridae</taxon>
        <taxon>Pentapetalae</taxon>
        <taxon>rosids</taxon>
        <taxon>malvids</taxon>
        <taxon>Malvales</taxon>
        <taxon>Dipterocarpaceae</taxon>
        <taxon>Rubroshorea</taxon>
    </lineage>
</organism>
<dbReference type="Proteomes" id="UP001054252">
    <property type="component" value="Unassembled WGS sequence"/>
</dbReference>
<feature type="region of interest" description="Disordered" evidence="1">
    <location>
        <begin position="162"/>
        <end position="206"/>
    </location>
</feature>
<keyword evidence="3" id="KW-1185">Reference proteome</keyword>
<dbReference type="EMBL" id="BPVZ01000066">
    <property type="protein sequence ID" value="GKV24665.1"/>
    <property type="molecule type" value="Genomic_DNA"/>
</dbReference>
<protein>
    <recommendedName>
        <fullName evidence="4">DUF4283 domain-containing protein</fullName>
    </recommendedName>
</protein>
<gene>
    <name evidence="2" type="ORF">SLEP1_g34249</name>
</gene>
<evidence type="ECO:0000313" key="2">
    <source>
        <dbReference type="EMBL" id="GKV24665.1"/>
    </source>
</evidence>
<evidence type="ECO:0000256" key="1">
    <source>
        <dbReference type="SAM" id="MobiDB-lite"/>
    </source>
</evidence>
<reference evidence="2 3" key="1">
    <citation type="journal article" date="2021" name="Commun. Biol.">
        <title>The genome of Shorea leprosula (Dipterocarpaceae) highlights the ecological relevance of drought in aseasonal tropical rainforests.</title>
        <authorList>
            <person name="Ng K.K.S."/>
            <person name="Kobayashi M.J."/>
            <person name="Fawcett J.A."/>
            <person name="Hatakeyama M."/>
            <person name="Paape T."/>
            <person name="Ng C.H."/>
            <person name="Ang C.C."/>
            <person name="Tnah L.H."/>
            <person name="Lee C.T."/>
            <person name="Nishiyama T."/>
            <person name="Sese J."/>
            <person name="O'Brien M.J."/>
            <person name="Copetti D."/>
            <person name="Mohd Noor M.I."/>
            <person name="Ong R.C."/>
            <person name="Putra M."/>
            <person name="Sireger I.Z."/>
            <person name="Indrioko S."/>
            <person name="Kosugi Y."/>
            <person name="Izuno A."/>
            <person name="Isagi Y."/>
            <person name="Lee S.L."/>
            <person name="Shimizu K.K."/>
        </authorList>
    </citation>
    <scope>NUCLEOTIDE SEQUENCE [LARGE SCALE GENOMIC DNA]</scope>
    <source>
        <strain evidence="2">214</strain>
    </source>
</reference>
<feature type="compositionally biased region" description="Basic and acidic residues" evidence="1">
    <location>
        <begin position="175"/>
        <end position="192"/>
    </location>
</feature>
<evidence type="ECO:0000313" key="3">
    <source>
        <dbReference type="Proteomes" id="UP001054252"/>
    </source>
</evidence>